<gene>
    <name evidence="1" type="ORF">A8926_1735</name>
</gene>
<proteinExistence type="predicted"/>
<dbReference type="EMBL" id="PJNB01000001">
    <property type="protein sequence ID" value="PKW14140.1"/>
    <property type="molecule type" value="Genomic_DNA"/>
</dbReference>
<evidence type="ECO:0000313" key="2">
    <source>
        <dbReference type="Proteomes" id="UP000233786"/>
    </source>
</evidence>
<name>A0A2N3XU65_SACSN</name>
<accession>A0A2N3XU65</accession>
<keyword evidence="2" id="KW-1185">Reference proteome</keyword>
<dbReference type="RefSeq" id="WP_101376397.1">
    <property type="nucleotide sequence ID" value="NZ_CP061007.1"/>
</dbReference>
<dbReference type="STRING" id="994479.GCA_000194155_08148"/>
<dbReference type="OrthoDB" id="3707639at2"/>
<organism evidence="1 2">
    <name type="scientific">Saccharopolyspora spinosa</name>
    <dbReference type="NCBI Taxonomy" id="60894"/>
    <lineage>
        <taxon>Bacteria</taxon>
        <taxon>Bacillati</taxon>
        <taxon>Actinomycetota</taxon>
        <taxon>Actinomycetes</taxon>
        <taxon>Pseudonocardiales</taxon>
        <taxon>Pseudonocardiaceae</taxon>
        <taxon>Saccharopolyspora</taxon>
    </lineage>
</organism>
<sequence>MSAELAHVGRMIRATVLMLGYAADDVERGRWSDTEIRRLGDQLATVAAALRGEGTSPEPLVIDLSEAMR</sequence>
<comment type="caution">
    <text evidence="1">The sequence shown here is derived from an EMBL/GenBank/DDBJ whole genome shotgun (WGS) entry which is preliminary data.</text>
</comment>
<evidence type="ECO:0000313" key="1">
    <source>
        <dbReference type="EMBL" id="PKW14140.1"/>
    </source>
</evidence>
<protein>
    <submittedName>
        <fullName evidence="1">Uncharacterized protein</fullName>
    </submittedName>
</protein>
<reference evidence="1" key="1">
    <citation type="submission" date="2017-12" db="EMBL/GenBank/DDBJ databases">
        <title>Sequencing the genomes of 1000 Actinobacteria strains.</title>
        <authorList>
            <person name="Klenk H.-P."/>
        </authorList>
    </citation>
    <scope>NUCLEOTIDE SEQUENCE [LARGE SCALE GENOMIC DNA]</scope>
    <source>
        <strain evidence="1">DSM 44228</strain>
    </source>
</reference>
<dbReference type="Proteomes" id="UP000233786">
    <property type="component" value="Unassembled WGS sequence"/>
</dbReference>
<dbReference type="AlphaFoldDB" id="A0A2N3XU65"/>